<dbReference type="Gene3D" id="3.30.1200.10">
    <property type="entry name" value="YggU-like"/>
    <property type="match status" value="1"/>
</dbReference>
<dbReference type="SMART" id="SM01152">
    <property type="entry name" value="DUF167"/>
    <property type="match status" value="1"/>
</dbReference>
<comment type="similarity">
    <text evidence="1 2">Belongs to the UPF0235 family.</text>
</comment>
<evidence type="ECO:0000256" key="1">
    <source>
        <dbReference type="ARBA" id="ARBA00010364"/>
    </source>
</evidence>
<dbReference type="InterPro" id="IPR003746">
    <property type="entry name" value="DUF167"/>
</dbReference>
<evidence type="ECO:0000313" key="4">
    <source>
        <dbReference type="Proteomes" id="UP000886251"/>
    </source>
</evidence>
<organism evidence="3 4">
    <name type="scientific">Sedimenticola thiotaurini</name>
    <dbReference type="NCBI Taxonomy" id="1543721"/>
    <lineage>
        <taxon>Bacteria</taxon>
        <taxon>Pseudomonadati</taxon>
        <taxon>Pseudomonadota</taxon>
        <taxon>Gammaproteobacteria</taxon>
        <taxon>Chromatiales</taxon>
        <taxon>Sedimenticolaceae</taxon>
        <taxon>Sedimenticola</taxon>
    </lineage>
</organism>
<dbReference type="Pfam" id="PF02594">
    <property type="entry name" value="DUF167"/>
    <property type="match status" value="1"/>
</dbReference>
<name>A0A831RQM3_9GAMM</name>
<sequence>MSGTDDSWYRWEGDDLLLSLRVQPRSGRDAFVAPHGDHYKVRITAPPVEGRANAHLIRFLAREFGVRRSQVQLVTGAGSRCKGVRIQAPRKWPIRIPGREDHS</sequence>
<reference evidence="3" key="1">
    <citation type="journal article" date="2020" name="mSystems">
        <title>Genome- and Community-Level Interaction Insights into Carbon Utilization and Element Cycling Functions of Hydrothermarchaeota in Hydrothermal Sediment.</title>
        <authorList>
            <person name="Zhou Z."/>
            <person name="Liu Y."/>
            <person name="Xu W."/>
            <person name="Pan J."/>
            <person name="Luo Z.H."/>
            <person name="Li M."/>
        </authorList>
    </citation>
    <scope>NUCLEOTIDE SEQUENCE [LARGE SCALE GENOMIC DNA]</scope>
    <source>
        <strain evidence="3">HyVt-443</strain>
    </source>
</reference>
<proteinExistence type="inferred from homology"/>
<protein>
    <recommendedName>
        <fullName evidence="2">UPF0235 protein ENI96_13315</fullName>
    </recommendedName>
</protein>
<evidence type="ECO:0000256" key="2">
    <source>
        <dbReference type="HAMAP-Rule" id="MF_00634"/>
    </source>
</evidence>
<dbReference type="AlphaFoldDB" id="A0A831RQM3"/>
<dbReference type="EMBL" id="DRKP01000164">
    <property type="protein sequence ID" value="HEB97395.1"/>
    <property type="molecule type" value="Genomic_DNA"/>
</dbReference>
<dbReference type="HAMAP" id="MF_00634">
    <property type="entry name" value="UPF0235"/>
    <property type="match status" value="1"/>
</dbReference>
<dbReference type="InterPro" id="IPR036591">
    <property type="entry name" value="YggU-like_sf"/>
</dbReference>
<gene>
    <name evidence="3" type="ORF">ENI96_13315</name>
</gene>
<dbReference type="GO" id="GO:0005737">
    <property type="term" value="C:cytoplasm"/>
    <property type="evidence" value="ECO:0007669"/>
    <property type="project" value="TreeGrafter"/>
</dbReference>
<comment type="caution">
    <text evidence="3">The sequence shown here is derived from an EMBL/GenBank/DDBJ whole genome shotgun (WGS) entry which is preliminary data.</text>
</comment>
<dbReference type="NCBIfam" id="TIGR00251">
    <property type="entry name" value="DUF167 family protein"/>
    <property type="match status" value="1"/>
</dbReference>
<dbReference type="PANTHER" id="PTHR13420:SF7">
    <property type="entry name" value="UPF0235 PROTEIN C15ORF40"/>
    <property type="match status" value="1"/>
</dbReference>
<evidence type="ECO:0000313" key="3">
    <source>
        <dbReference type="EMBL" id="HEB97395.1"/>
    </source>
</evidence>
<dbReference type="PANTHER" id="PTHR13420">
    <property type="entry name" value="UPF0235 PROTEIN C15ORF40"/>
    <property type="match status" value="1"/>
</dbReference>
<dbReference type="Proteomes" id="UP000886251">
    <property type="component" value="Unassembled WGS sequence"/>
</dbReference>
<accession>A0A831RQM3</accession>
<dbReference type="SUPFAM" id="SSF69786">
    <property type="entry name" value="YggU-like"/>
    <property type="match status" value="1"/>
</dbReference>